<evidence type="ECO:0000256" key="2">
    <source>
        <dbReference type="SAM" id="SignalP"/>
    </source>
</evidence>
<dbReference type="NCBIfam" id="TIGR04226">
    <property type="entry name" value="RrgB_K2N_iso_D2"/>
    <property type="match status" value="3"/>
</dbReference>
<dbReference type="InterPro" id="IPR001434">
    <property type="entry name" value="OmcB-like_DUF11"/>
</dbReference>
<dbReference type="InterPro" id="IPR026466">
    <property type="entry name" value="Fim_isopep_form_D2_dom"/>
</dbReference>
<dbReference type="Gene3D" id="2.60.40.10">
    <property type="entry name" value="Immunoglobulins"/>
    <property type="match status" value="1"/>
</dbReference>
<dbReference type="eggNOG" id="COG1361">
    <property type="taxonomic scope" value="Bacteria"/>
</dbReference>
<dbReference type="KEGG" id="dal:Dalk_4228"/>
<feature type="domain" description="DUF11" evidence="3">
    <location>
        <begin position="1152"/>
        <end position="1259"/>
    </location>
</feature>
<organism evidence="4 5">
    <name type="scientific">Desulfatibacillum aliphaticivorans</name>
    <dbReference type="NCBI Taxonomy" id="218208"/>
    <lineage>
        <taxon>Bacteria</taxon>
        <taxon>Pseudomonadati</taxon>
        <taxon>Thermodesulfobacteriota</taxon>
        <taxon>Desulfobacteria</taxon>
        <taxon>Desulfobacterales</taxon>
        <taxon>Desulfatibacillaceae</taxon>
        <taxon>Desulfatibacillum</taxon>
    </lineage>
</organism>
<dbReference type="InterPro" id="IPR047589">
    <property type="entry name" value="DUF11_rpt"/>
</dbReference>
<dbReference type="Gene3D" id="2.60.40.740">
    <property type="match status" value="5"/>
</dbReference>
<reference evidence="4 5" key="1">
    <citation type="journal article" date="2012" name="Environ. Microbiol.">
        <title>The genome sequence of Desulfatibacillum alkenivorans AK-01: a blueprint for anaerobic alkane oxidation.</title>
        <authorList>
            <person name="Callaghan A.V."/>
            <person name="Morris B.E."/>
            <person name="Pereira I.A."/>
            <person name="McInerney M.J."/>
            <person name="Austin R.N."/>
            <person name="Groves J.T."/>
            <person name="Kukor J.J."/>
            <person name="Suflita J.M."/>
            <person name="Young L.Y."/>
            <person name="Zylstra G.J."/>
            <person name="Wawrik B."/>
        </authorList>
    </citation>
    <scope>NUCLEOTIDE SEQUENCE [LARGE SCALE GENOMIC DNA]</scope>
    <source>
        <strain evidence="4 5">AK-01</strain>
    </source>
</reference>
<dbReference type="InterPro" id="IPR051172">
    <property type="entry name" value="Chlamydia_OmcB"/>
</dbReference>
<dbReference type="EMBL" id="CP001322">
    <property type="protein sequence ID" value="ACL05910.1"/>
    <property type="molecule type" value="Genomic_DNA"/>
</dbReference>
<dbReference type="RefSeq" id="WP_015948957.1">
    <property type="nucleotide sequence ID" value="NC_011768.1"/>
</dbReference>
<evidence type="ECO:0000259" key="3">
    <source>
        <dbReference type="Pfam" id="PF01345"/>
    </source>
</evidence>
<dbReference type="PANTHER" id="PTHR34819">
    <property type="entry name" value="LARGE CYSTEINE-RICH PERIPLASMIC PROTEIN OMCB"/>
    <property type="match status" value="1"/>
</dbReference>
<keyword evidence="5" id="KW-1185">Reference proteome</keyword>
<proteinExistence type="predicted"/>
<dbReference type="Proteomes" id="UP000000739">
    <property type="component" value="Chromosome"/>
</dbReference>
<gene>
    <name evidence="4" type="ordered locus">Dalk_4228</name>
</gene>
<dbReference type="HOGENOM" id="CLU_225663_0_0_7"/>
<sequence>MYRHVLMILMVVLALAANAQAGPLTITQTIPDAFINDSIAGSQGQIYQLAASNPTALTSTNVAFSVDIPAGFSYVAGTLTNDAGLTPNVTAGDPFTIDFDEGLTLGPGDSINMTYRLATDCTAVPGQQLISVTANYDEPESPDSNSSLVTIKSGLIQADLIAVSPNPFNVEVGDTIQMTARISNEGEGSLFKIDFNANWGADFASPTLTGGTLAPTLSGDSYTVVTGEIPAGESREFTFELVVAGCDDLAIDVGAEDPCDPGTIYTDDNSPFLTLKQPNITIGTANASLDYCGTGDMVLTVQNLDNPAGTRGTAYNFSLSTSLPDNVNVDSVSAGWTHDGSGGFTLDSGVLAAGDSETLTISLSQADPCDGASGTLIFSPAYTNACGDLFAPPVVFASYDSQTGPTIDLDMTYNPDGGDPERVFLNERVEFTITPSLTEAAEWTGNIVITDVFPSTLINPAAVAPLPVGTIDLTGNTLTWTLTPAQAATSPILIIEAVTTNDPCEAGAYINNTANIVNAQTSCPCPESASASSSMYLQSKEPPAGVELDETKEILNTPAEGSFNVCPSSDVQYSVVLNFDAGSAGVWTNSYMQEDMQGGQVYVANSLEYDAGGGFVAVPGGSITSVSPLTLDLGFLTAVTGGDAVAGKSVTFQYELTVSNAALTPCEPTGSFLSETEVYVSQSTAGCSEVGGSRFFLGVQVPVSRAALDLGISLQTNSVSKSQPLTAADTQPVEVTVDKLTPWNANNVVVSVDTTNYEYLGNPSYAGFGGQTPTVSVSGNDILFTFANPLGSGESGVITFDAVKTCSDDYSISAQVDYDDDCGQSCNDTAGDSPTVQLEGDLRVNATPAQVQASSGELSWTFYVTNKGSGTAYNVRLMEELDKMFDYLSSSVDGVGAAPTVTDAGTDWEIYWELGDIAPNQVVEVDVTVELTGASCDFSNASMVRATYGFDDNTATYQECQVEAANTVPIFTQPPSLMTLTNASGGVTLCGSGTINLTLKNNGRTHNYNVVATQNLGTTGLEYVPGSAKLSINGGGAVAIADPGVSGADLTWTSDSGQTYYVAALEDMNIGDIYVISFEVNAYEGFNANQLISATANWEKPCERDGVGTGVAGGAGFDVPIDRPEITVTNAGWNVTAAQPEGSRANTVYGGQGDTVVWRVDIANNGTSAAQNVEIRDAIGGNFDLTRWADNAGFAGATPFAGGADIDTGYLSIPDIPAGGDVTYYFEGTILADCSNQTNTAYVRWGCGNSSLTEPDDGDDPAYLVTVPDFSNAVNVTQAITNLAETAVPDVNGKVVITVTNGGGSAENLVLTNDLPTGFSIDTSAFTPTLDHNGVFVGNPTVTGSATVPIFTFDPLLTLLRYGESATLTFQIVQTGSIDSNENQDDRQETTGDGLDPAFPATSNNAVTLDYENTCGAAFSATDNVSVNPRTPDLDIDIDPGVSIVRTVSGTGDTETFAIRINNRGDAAAHNGTLTVDVGSGFTVTGSGGMTDNGGGNYTLSLASINAGASRTITFNLTVANETDPLTFHAQVEGMITDASGADIDLYSLDTIRARVIGFRMEKNLASTTEADSVDPKVFIGEDVTTTITATWFGFDGLENVSNITVTDAIPEGMGYLTHAINDPYSSVDSISGDTLHGDGNLVFSLADNNAAGTFSVDVNSRVLNDALNSEGAPNVDAHDLTDTASAQFTYLGTTYNTSTTGFTALADRQETATVSTPSISITKQVRNVTENDPEGAGAYADSVSATAGDTLEYSITITNAAGRAPAYDVEVSDTVNAKFQLMNMAVDGLDNDGDSITDGGDIGEQNFGGYGAAITFDDSMNAALDKLDPTDSVTFKYQVYVGTTVNPNETIQNTATVTYDTLDEASGSQTGGFEIASGLAAGAREYTGKDTAELDVDPVDVTGSKAILATSYTPMGGAAPFAGPQDVVIGEEVQYQLKFTVPPSTLENWVLEDTLPDGLTAIEGSTFSLPAGFIPGGNIVPAITANGGQSVITWDFSAFGDQTLTPAAGEQTITVNFIARVENVAGNRAGTNLTNTDAEVRYELNSVPQTVELVDVNVVVREPSVTITREVSPSTGVDAGDKLTVSITVENTSTVTAHNVRVTENFTAEDFNYVAGEVGGTIPDTVDESNADAPFYVYDTLNAGQSKTFTYSILVDTDVQPQENLSNTSYCSWTSLADDSVALNTTSGTIGADGAALGMRNGDIPGDGGLNDYEDSDVFNVALDVGIDIGEVTAVKADEGLVAGFPANVPGARRAFSITIDMPESTINDLVVTDNLSSGSAGLVLENNATYDVTYTFTDILTVNGSAVSGFADSDDVEAALIAFAADQATGTVTWNFGTVITDEEDDTPGGGVKNPQIVINYVARIDNVADNQAGTAHENLGTVTYDNGETAATTTINAGAVSFTVLEPQLTVTKEGRNITRGDGDFSSMTAPDAGDILEYRVTIANGNTNAFTAYDINIQDSLPEGLALTADLPVGDVSTAPDVTGDGTVGNAETLVWGRTQATPLSIDLAADSSMQFTYQVEVLSAAEPGQEFANIVDIDWTSLSGANADERDGAGGVDDYTDSDSFTTTNRDDTTFAKARTSDTYGPGDNDVRIGDLVTFTLTIGLTEGVTSNVVVEDALPAGLAFYDTVSLNGDAAAPYSSANNFTYTDIPSGDTPATGQTGTVAWTMGDVTNANANTAGVDTFTIVYRARIADAVGFGLTPSTQTVSNAADLNYVEYDNSAQQLSDSVSLDIVQPVLESTKALAVGQTELVNPSGTVSYEITITNTGDAAAYNTVVADTLPAGMRMTAPTFVSATLGGAPVALAPLNFNAAAGSVSWTLSDAQAILPGESLVIEYQATVDDRVKAGTELTNQASVVSYFSKESADPDERRQYPASAKSSATVTVFGMLFTPNHEQTTQAGTSIHYIHQVDVYAAGTTADLSFSSVSSQGLVWTVYYDTNGSGALDAGDARYTNGTSFATGEYTFFMRTVVPNQVTDGWSDTTVFTASLQSGPNIQTRTVTDITRVVLTGDEGAGEVTATKEAAIDTDCDGDLSDELVIDATYEILKDAEPGECAVYRITFANQGTGTITNVKVVDDVVDYSTYVGGSAEFENTPAGLTETAITEPAGGAMGTVTWTYGGSLEPGLSGSVKYTVKIDE</sequence>
<feature type="domain" description="DUF11" evidence="3">
    <location>
        <begin position="2757"/>
        <end position="2873"/>
    </location>
</feature>
<feature type="region of interest" description="Disordered" evidence="1">
    <location>
        <begin position="2553"/>
        <end position="2574"/>
    </location>
</feature>
<feature type="region of interest" description="Disordered" evidence="1">
    <location>
        <begin position="1379"/>
        <end position="1400"/>
    </location>
</feature>
<evidence type="ECO:0000313" key="4">
    <source>
        <dbReference type="EMBL" id="ACL05910.1"/>
    </source>
</evidence>
<name>B8FN40_DESAL</name>
<feature type="chain" id="PRO_5002872320" evidence="2">
    <location>
        <begin position="22"/>
        <end position="3143"/>
    </location>
</feature>
<dbReference type="InterPro" id="IPR013783">
    <property type="entry name" value="Ig-like_fold"/>
</dbReference>
<dbReference type="Pfam" id="PF01345">
    <property type="entry name" value="DUF11"/>
    <property type="match status" value="5"/>
</dbReference>
<evidence type="ECO:0000313" key="5">
    <source>
        <dbReference type="Proteomes" id="UP000000739"/>
    </source>
</evidence>
<dbReference type="eggNOG" id="COG1572">
    <property type="taxonomic scope" value="Bacteria"/>
</dbReference>
<feature type="domain" description="DUF11" evidence="3">
    <location>
        <begin position="1449"/>
        <end position="1538"/>
    </location>
</feature>
<keyword evidence="2" id="KW-0732">Signal</keyword>
<dbReference type="NCBIfam" id="TIGR01451">
    <property type="entry name" value="B_ant_repeat"/>
    <property type="match status" value="6"/>
</dbReference>
<evidence type="ECO:0000256" key="1">
    <source>
        <dbReference type="SAM" id="MobiDB-lite"/>
    </source>
</evidence>
<feature type="domain" description="DUF11" evidence="3">
    <location>
        <begin position="1741"/>
        <end position="1866"/>
    </location>
</feature>
<feature type="signal peptide" evidence="2">
    <location>
        <begin position="1"/>
        <end position="21"/>
    </location>
</feature>
<protein>
    <submittedName>
        <fullName evidence="4">Conserved repeat domain protein</fullName>
    </submittedName>
</protein>
<accession>B8FN40</accession>
<feature type="domain" description="DUF11" evidence="3">
    <location>
        <begin position="841"/>
        <end position="955"/>
    </location>
</feature>